<evidence type="ECO:0000256" key="6">
    <source>
        <dbReference type="PROSITE-ProRule" id="PRU00042"/>
    </source>
</evidence>
<dbReference type="PANTHER" id="PTHR23215:SF0">
    <property type="entry name" value="BUB3-INTERACTING AND GLEBS MOTIF-CONTAINING PROTEIN ZNF207"/>
    <property type="match status" value="1"/>
</dbReference>
<sequence>MGKKRKSKPMRPWCWYCEKDFEDDKVLVTHQRAKHFKCEECNKKLTTAGGMVVHSQQVHKINIYKVPNAIRGRDNLDIEIFGMEGIPEQDMIEHELRIQANNQNGNKKPKTTGSGHYGELSLEQLQQQMAAHKAGTTAISPTMNTASSGIPTAVAAAAVTYPPLPTAAAVTATAQQQQYYGYGGYTAAAGGGAYGAAYSNAYYPPPPPPPPQQQQQQQQQQYPTSAQANFGYHASPAGIPPPPLPPQQQGWGYQPYMTAPTPVVATTTPVTTTANAVGVPPPPHLSSALPPPPTPHTPSTPAVAVQNTSVVREVTPPPPPPITSPSPPVDKLQKKKASKVILIYNNNEISPEEQRALLDKHRASF</sequence>
<dbReference type="EMBL" id="JAEPRD010000093">
    <property type="protein sequence ID" value="KAG2199634.1"/>
    <property type="molecule type" value="Genomic_DNA"/>
</dbReference>
<keyword evidence="3 6" id="KW-0863">Zinc-finger</keyword>
<dbReference type="PROSITE" id="PS00028">
    <property type="entry name" value="ZINC_FINGER_C2H2_1"/>
    <property type="match status" value="1"/>
</dbReference>
<name>A0A8H7QVN3_9FUNG</name>
<evidence type="ECO:0000256" key="2">
    <source>
        <dbReference type="ARBA" id="ARBA00022723"/>
    </source>
</evidence>
<dbReference type="Proteomes" id="UP000603453">
    <property type="component" value="Unassembled WGS sequence"/>
</dbReference>
<dbReference type="InterPro" id="IPR036236">
    <property type="entry name" value="Znf_C2H2_sf"/>
</dbReference>
<feature type="region of interest" description="Disordered" evidence="7">
    <location>
        <begin position="314"/>
        <end position="334"/>
    </location>
</feature>
<dbReference type="OrthoDB" id="1306014at2759"/>
<evidence type="ECO:0000256" key="1">
    <source>
        <dbReference type="ARBA" id="ARBA00004123"/>
    </source>
</evidence>
<feature type="region of interest" description="Disordered" evidence="7">
    <location>
        <begin position="200"/>
        <end position="255"/>
    </location>
</feature>
<evidence type="ECO:0000256" key="7">
    <source>
        <dbReference type="SAM" id="MobiDB-lite"/>
    </source>
</evidence>
<accession>A0A8H7QVN3</accession>
<dbReference type="SMART" id="SM00355">
    <property type="entry name" value="ZnF_C2H2"/>
    <property type="match status" value="2"/>
</dbReference>
<dbReference type="GO" id="GO:0005634">
    <property type="term" value="C:nucleus"/>
    <property type="evidence" value="ECO:0007669"/>
    <property type="project" value="UniProtKB-SubCell"/>
</dbReference>
<feature type="domain" description="C2H2-type" evidence="8">
    <location>
        <begin position="36"/>
        <end position="59"/>
    </location>
</feature>
<proteinExistence type="predicted"/>
<evidence type="ECO:0000256" key="3">
    <source>
        <dbReference type="ARBA" id="ARBA00022771"/>
    </source>
</evidence>
<dbReference type="SUPFAM" id="SSF57667">
    <property type="entry name" value="beta-beta-alpha zinc fingers"/>
    <property type="match status" value="1"/>
</dbReference>
<dbReference type="CDD" id="cd20908">
    <property type="entry name" value="SUF4-like"/>
    <property type="match status" value="1"/>
</dbReference>
<keyword evidence="5" id="KW-0539">Nucleus</keyword>
<protein>
    <recommendedName>
        <fullName evidence="8">C2H2-type domain-containing protein</fullName>
    </recommendedName>
</protein>
<keyword evidence="4" id="KW-0862">Zinc</keyword>
<dbReference type="InterPro" id="IPR013087">
    <property type="entry name" value="Znf_C2H2_type"/>
</dbReference>
<feature type="compositionally biased region" description="Low complexity" evidence="7">
    <location>
        <begin position="213"/>
        <end position="228"/>
    </location>
</feature>
<evidence type="ECO:0000259" key="8">
    <source>
        <dbReference type="PROSITE" id="PS50157"/>
    </source>
</evidence>
<dbReference type="Gene3D" id="3.30.160.60">
    <property type="entry name" value="Classic Zinc Finger"/>
    <property type="match status" value="1"/>
</dbReference>
<dbReference type="AlphaFoldDB" id="A0A8H7QVN3"/>
<organism evidence="9 10">
    <name type="scientific">Mucor saturninus</name>
    <dbReference type="NCBI Taxonomy" id="64648"/>
    <lineage>
        <taxon>Eukaryota</taxon>
        <taxon>Fungi</taxon>
        <taxon>Fungi incertae sedis</taxon>
        <taxon>Mucoromycota</taxon>
        <taxon>Mucoromycotina</taxon>
        <taxon>Mucoromycetes</taxon>
        <taxon>Mucorales</taxon>
        <taxon>Mucorineae</taxon>
        <taxon>Mucoraceae</taxon>
        <taxon>Mucor</taxon>
    </lineage>
</organism>
<feature type="compositionally biased region" description="Pro residues" evidence="7">
    <location>
        <begin position="203"/>
        <end position="212"/>
    </location>
</feature>
<evidence type="ECO:0000313" key="10">
    <source>
        <dbReference type="Proteomes" id="UP000603453"/>
    </source>
</evidence>
<evidence type="ECO:0000256" key="5">
    <source>
        <dbReference type="ARBA" id="ARBA00023242"/>
    </source>
</evidence>
<comment type="subcellular location">
    <subcellularLocation>
        <location evidence="1">Nucleus</location>
    </subcellularLocation>
</comment>
<dbReference type="PROSITE" id="PS50157">
    <property type="entry name" value="ZINC_FINGER_C2H2_2"/>
    <property type="match status" value="1"/>
</dbReference>
<gene>
    <name evidence="9" type="ORF">INT47_005159</name>
</gene>
<dbReference type="PANTHER" id="PTHR23215">
    <property type="entry name" value="ZINC FINGER PROTEIN 207"/>
    <property type="match status" value="1"/>
</dbReference>
<dbReference type="GO" id="GO:0008270">
    <property type="term" value="F:zinc ion binding"/>
    <property type="evidence" value="ECO:0007669"/>
    <property type="project" value="UniProtKB-KW"/>
</dbReference>
<feature type="compositionally biased region" description="Pro residues" evidence="7">
    <location>
        <begin position="315"/>
        <end position="328"/>
    </location>
</feature>
<evidence type="ECO:0000313" key="9">
    <source>
        <dbReference type="EMBL" id="KAG2199634.1"/>
    </source>
</evidence>
<evidence type="ECO:0000256" key="4">
    <source>
        <dbReference type="ARBA" id="ARBA00022833"/>
    </source>
</evidence>
<comment type="caution">
    <text evidence="9">The sequence shown here is derived from an EMBL/GenBank/DDBJ whole genome shotgun (WGS) entry which is preliminary data.</text>
</comment>
<feature type="compositionally biased region" description="Pro residues" evidence="7">
    <location>
        <begin position="282"/>
        <end position="298"/>
    </location>
</feature>
<reference evidence="9" key="1">
    <citation type="submission" date="2020-12" db="EMBL/GenBank/DDBJ databases">
        <title>Metabolic potential, ecology and presence of endohyphal bacteria is reflected in genomic diversity of Mucoromycotina.</title>
        <authorList>
            <person name="Muszewska A."/>
            <person name="Okrasinska A."/>
            <person name="Steczkiewicz K."/>
            <person name="Drgas O."/>
            <person name="Orlowska M."/>
            <person name="Perlinska-Lenart U."/>
            <person name="Aleksandrzak-Piekarczyk T."/>
            <person name="Szatraj K."/>
            <person name="Zielenkiewicz U."/>
            <person name="Pilsyk S."/>
            <person name="Malc E."/>
            <person name="Mieczkowski P."/>
            <person name="Kruszewska J.S."/>
            <person name="Biernat P."/>
            <person name="Pawlowska J."/>
        </authorList>
    </citation>
    <scope>NUCLEOTIDE SEQUENCE</scope>
    <source>
        <strain evidence="9">WA0000017839</strain>
    </source>
</reference>
<keyword evidence="10" id="KW-1185">Reference proteome</keyword>
<feature type="region of interest" description="Disordered" evidence="7">
    <location>
        <begin position="282"/>
        <end position="301"/>
    </location>
</feature>
<keyword evidence="2" id="KW-0479">Metal-binding</keyword>